<evidence type="ECO:0000256" key="1">
    <source>
        <dbReference type="SAM" id="Phobius"/>
    </source>
</evidence>
<accession>I4LZ77</accession>
<feature type="transmembrane region" description="Helical" evidence="1">
    <location>
        <begin position="12"/>
        <end position="30"/>
    </location>
</feature>
<organism evidence="2 3">
    <name type="scientific">Gardnerella vaginalis 1400E</name>
    <dbReference type="NCBI Taxonomy" id="698956"/>
    <lineage>
        <taxon>Bacteria</taxon>
        <taxon>Bacillati</taxon>
        <taxon>Actinomycetota</taxon>
        <taxon>Actinomycetes</taxon>
        <taxon>Bifidobacteriales</taxon>
        <taxon>Bifidobacteriaceae</taxon>
        <taxon>Gardnerella</taxon>
    </lineage>
</organism>
<reference evidence="2 3" key="1">
    <citation type="journal article" date="2012" name="J. Bacteriol.">
        <title>Comparative Genomic Analyses of 17 Clinical Isolates of Gardnerella vaginalis Provide Evidence of Multiple Genetically Isolated Clades Consistent with Subspeciation into Genovars.</title>
        <authorList>
            <person name="Ahmed A."/>
            <person name="Earl J."/>
            <person name="Retchless A."/>
            <person name="Hillier S."/>
            <person name="Rabe L."/>
            <person name="Cherpes T."/>
            <person name="Powell E."/>
            <person name="Janto B."/>
            <person name="Eutsey R."/>
            <person name="Hiller N.L."/>
            <person name="Boissy R."/>
            <person name="Dahlgreen M."/>
            <person name="Hall B."/>
            <person name="Costerton J."/>
            <person name="Post J.C."/>
            <person name="Hu F."/>
            <person name="Ehrlich G."/>
        </authorList>
    </citation>
    <scope>NUCLEOTIDE SEQUENCE [LARGE SCALE GENOMIC DNA]</scope>
    <source>
        <strain evidence="2 3">1400E</strain>
    </source>
</reference>
<dbReference type="EMBL" id="ADER01000001">
    <property type="protein sequence ID" value="EIK82267.1"/>
    <property type="molecule type" value="Genomic_DNA"/>
</dbReference>
<name>I4LZ77_GARVA</name>
<protein>
    <submittedName>
        <fullName evidence="2">Uncharacterized protein</fullName>
    </submittedName>
</protein>
<dbReference type="Proteomes" id="UP000004884">
    <property type="component" value="Unassembled WGS sequence"/>
</dbReference>
<keyword evidence="1" id="KW-0472">Membrane</keyword>
<keyword evidence="1" id="KW-1133">Transmembrane helix</keyword>
<proteinExistence type="predicted"/>
<dbReference type="AlphaFoldDB" id="I4LZ77"/>
<dbReference type="PATRIC" id="fig|698956.3.peg.49"/>
<evidence type="ECO:0000313" key="2">
    <source>
        <dbReference type="EMBL" id="EIK82267.1"/>
    </source>
</evidence>
<evidence type="ECO:0000313" key="3">
    <source>
        <dbReference type="Proteomes" id="UP000004884"/>
    </source>
</evidence>
<comment type="caution">
    <text evidence="2">The sequence shown here is derived from an EMBL/GenBank/DDBJ whole genome shotgun (WGS) entry which is preliminary data.</text>
</comment>
<dbReference type="PROSITE" id="PS51257">
    <property type="entry name" value="PROKAR_LIPOPROTEIN"/>
    <property type="match status" value="1"/>
</dbReference>
<sequence length="37" mass="4024">MVPVAIKCKIAAIGYFGIGCFAIVGFMVLCKRKTMRS</sequence>
<keyword evidence="1" id="KW-0812">Transmembrane</keyword>
<gene>
    <name evidence="2" type="ORF">CGSMWGv1400E_00245</name>
</gene>